<evidence type="ECO:0000313" key="2">
    <source>
        <dbReference type="Proteomes" id="UP000887013"/>
    </source>
</evidence>
<comment type="caution">
    <text evidence="1">The sequence shown here is derived from an EMBL/GenBank/DDBJ whole genome shotgun (WGS) entry which is preliminary data.</text>
</comment>
<name>A0A8X6PSG0_NEPPI</name>
<dbReference type="AlphaFoldDB" id="A0A8X6PSG0"/>
<gene>
    <name evidence="1" type="ORF">NPIL_255771</name>
</gene>
<evidence type="ECO:0000313" key="1">
    <source>
        <dbReference type="EMBL" id="GFT86887.1"/>
    </source>
</evidence>
<organism evidence="1 2">
    <name type="scientific">Nephila pilipes</name>
    <name type="common">Giant wood spider</name>
    <name type="synonym">Nephila maculata</name>
    <dbReference type="NCBI Taxonomy" id="299642"/>
    <lineage>
        <taxon>Eukaryota</taxon>
        <taxon>Metazoa</taxon>
        <taxon>Ecdysozoa</taxon>
        <taxon>Arthropoda</taxon>
        <taxon>Chelicerata</taxon>
        <taxon>Arachnida</taxon>
        <taxon>Araneae</taxon>
        <taxon>Araneomorphae</taxon>
        <taxon>Entelegynae</taxon>
        <taxon>Araneoidea</taxon>
        <taxon>Nephilidae</taxon>
        <taxon>Nephila</taxon>
    </lineage>
</organism>
<dbReference type="EMBL" id="BMAW01024203">
    <property type="protein sequence ID" value="GFT86887.1"/>
    <property type="molecule type" value="Genomic_DNA"/>
</dbReference>
<keyword evidence="2" id="KW-1185">Reference proteome</keyword>
<protein>
    <submittedName>
        <fullName evidence="1">Uncharacterized protein</fullName>
    </submittedName>
</protein>
<reference evidence="1" key="1">
    <citation type="submission" date="2020-08" db="EMBL/GenBank/DDBJ databases">
        <title>Multicomponent nature underlies the extraordinary mechanical properties of spider dragline silk.</title>
        <authorList>
            <person name="Kono N."/>
            <person name="Nakamura H."/>
            <person name="Mori M."/>
            <person name="Yoshida Y."/>
            <person name="Ohtoshi R."/>
            <person name="Malay A.D."/>
            <person name="Moran D.A.P."/>
            <person name="Tomita M."/>
            <person name="Numata K."/>
            <person name="Arakawa K."/>
        </authorList>
    </citation>
    <scope>NUCLEOTIDE SEQUENCE</scope>
</reference>
<dbReference type="Proteomes" id="UP000887013">
    <property type="component" value="Unassembled WGS sequence"/>
</dbReference>
<sequence>MAPSGLARCTAAGKCNEIGSFAKDERLTPNRVLCKFYECLLTERIACCCRQRTPPPTCYIILGEGAISDFDSDDSAEWSVIFSRCRLDIIDFFPDSNGDVTAELLPSRVLSPVNSDLDPKPPSPFIDSLLYIKKMMIEIM</sequence>
<accession>A0A8X6PSG0</accession>
<proteinExistence type="predicted"/>